<comment type="caution">
    <text evidence="1">The sequence shown here is derived from an EMBL/GenBank/DDBJ whole genome shotgun (WGS) entry which is preliminary data.</text>
</comment>
<reference evidence="1" key="1">
    <citation type="journal article" date="2021" name="Open Biol.">
        <title>Shared evolutionary footprints suggest mitochondrial oxidative damage underlies multiple complex I losses in fungi.</title>
        <authorList>
            <person name="Schikora-Tamarit M.A."/>
            <person name="Marcet-Houben M."/>
            <person name="Nosek J."/>
            <person name="Gabaldon T."/>
        </authorList>
    </citation>
    <scope>NUCLEOTIDE SEQUENCE</scope>
    <source>
        <strain evidence="1">CBS2887</strain>
    </source>
</reference>
<keyword evidence="2" id="KW-1185">Reference proteome</keyword>
<organism evidence="1 2">
    <name type="scientific">Wickerhamomyces pijperi</name>
    <name type="common">Yeast</name>
    <name type="synonym">Pichia pijperi</name>
    <dbReference type="NCBI Taxonomy" id="599730"/>
    <lineage>
        <taxon>Eukaryota</taxon>
        <taxon>Fungi</taxon>
        <taxon>Dikarya</taxon>
        <taxon>Ascomycota</taxon>
        <taxon>Saccharomycotina</taxon>
        <taxon>Saccharomycetes</taxon>
        <taxon>Phaffomycetales</taxon>
        <taxon>Wickerhamomycetaceae</taxon>
        <taxon>Wickerhamomyces</taxon>
    </lineage>
</organism>
<dbReference type="Proteomes" id="UP000774326">
    <property type="component" value="Unassembled WGS sequence"/>
</dbReference>
<accession>A0A9P8TI70</accession>
<evidence type="ECO:0000313" key="2">
    <source>
        <dbReference type="Proteomes" id="UP000774326"/>
    </source>
</evidence>
<evidence type="ECO:0000313" key="1">
    <source>
        <dbReference type="EMBL" id="KAH3679744.1"/>
    </source>
</evidence>
<dbReference type="AlphaFoldDB" id="A0A9P8TI70"/>
<sequence length="158" mass="17445">MGFLLDKPSSRFTKVDNSFICSSDDSFLGWNLSQFFDGSSSGFLQSCCALEEFSLVDNTSGLRVIIVRLWETTTVVIPSGNPSRVQTLLLGPLRAVDDGAVVGVEVERKSHEWENHRVADDLVLSADVRHNDVQEVGQGQDTKVVSWQVVVQEHLSAH</sequence>
<gene>
    <name evidence="1" type="ORF">WICPIJ_008561</name>
</gene>
<proteinExistence type="predicted"/>
<protein>
    <submittedName>
        <fullName evidence="1">Uncharacterized protein</fullName>
    </submittedName>
</protein>
<reference evidence="1" key="2">
    <citation type="submission" date="2021-01" db="EMBL/GenBank/DDBJ databases">
        <authorList>
            <person name="Schikora-Tamarit M.A."/>
        </authorList>
    </citation>
    <scope>NUCLEOTIDE SEQUENCE</scope>
    <source>
        <strain evidence="1">CBS2887</strain>
    </source>
</reference>
<name>A0A9P8TI70_WICPI</name>
<dbReference type="EMBL" id="JAEUBG010004868">
    <property type="protein sequence ID" value="KAH3679744.1"/>
    <property type="molecule type" value="Genomic_DNA"/>
</dbReference>